<dbReference type="PANTHER" id="PTHR30308">
    <property type="entry name" value="TMRNA-BINDING COMPONENT OF TRANS-TRANSLATION TAGGING COMPLEX"/>
    <property type="match status" value="1"/>
</dbReference>
<dbReference type="Proteomes" id="UP001205843">
    <property type="component" value="Unassembled WGS sequence"/>
</dbReference>
<dbReference type="HAMAP" id="MF_00023">
    <property type="entry name" value="SmpB"/>
    <property type="match status" value="1"/>
</dbReference>
<dbReference type="SUPFAM" id="SSF74982">
    <property type="entry name" value="Small protein B (SmpB)"/>
    <property type="match status" value="1"/>
</dbReference>
<dbReference type="EMBL" id="JALJXV010000007">
    <property type="protein sequence ID" value="MCP1676019.1"/>
    <property type="molecule type" value="Genomic_DNA"/>
</dbReference>
<comment type="function">
    <text evidence="3">Required for rescue of stalled ribosomes mediated by trans-translation. Binds to transfer-messenger RNA (tmRNA), required for stable association of tmRNA with ribosomes. tmRNA and SmpB together mimic tRNA shape, replacing the anticodon stem-loop with SmpB. tmRNA is encoded by the ssrA gene; the 2 termini fold to resemble tRNA(Ala) and it encodes a 'tag peptide', a short internal open reading frame. During trans-translation Ala-aminoacylated tmRNA acts like a tRNA, entering the A-site of stalled ribosomes, displacing the stalled mRNA. The ribosome then switches to translate the ORF on the tmRNA; the nascent peptide is terminated with the 'tag peptide' encoded by the tmRNA and targeted for degradation. The ribosome is freed to recommence translation, which seems to be the essential function of trans-translation.</text>
</comment>
<protein>
    <recommendedName>
        <fullName evidence="3">SsrA-binding protein</fullName>
    </recommendedName>
    <alternativeName>
        <fullName evidence="3">Small protein B</fullName>
    </alternativeName>
</protein>
<comment type="subcellular location">
    <subcellularLocation>
        <location evidence="3">Cytoplasm</location>
    </subcellularLocation>
    <text evidence="3">The tmRNA-SmpB complex associates with stalled 70S ribosomes.</text>
</comment>
<gene>
    <name evidence="3" type="primary">smpB</name>
    <name evidence="5" type="ORF">J2T57_003174</name>
</gene>
<reference evidence="5" key="1">
    <citation type="submission" date="2022-03" db="EMBL/GenBank/DDBJ databases">
        <title>Genomic Encyclopedia of Type Strains, Phase III (KMG-III): the genomes of soil and plant-associated and newly described type strains.</title>
        <authorList>
            <person name="Whitman W."/>
        </authorList>
    </citation>
    <scope>NUCLEOTIDE SEQUENCE</scope>
    <source>
        <strain evidence="5">ANL 6-2</strain>
    </source>
</reference>
<dbReference type="AlphaFoldDB" id="A0AAE3G6N3"/>
<dbReference type="GO" id="GO:0070929">
    <property type="term" value="P:trans-translation"/>
    <property type="evidence" value="ECO:0007669"/>
    <property type="project" value="UniProtKB-UniRule"/>
</dbReference>
<proteinExistence type="inferred from homology"/>
<dbReference type="InterPro" id="IPR000037">
    <property type="entry name" value="SsrA-bd_prot"/>
</dbReference>
<evidence type="ECO:0000313" key="6">
    <source>
        <dbReference type="Proteomes" id="UP001205843"/>
    </source>
</evidence>
<evidence type="ECO:0000256" key="4">
    <source>
        <dbReference type="SAM" id="MobiDB-lite"/>
    </source>
</evidence>
<name>A0AAE3G6N3_9GAMM</name>
<dbReference type="Gene3D" id="2.40.280.10">
    <property type="match status" value="1"/>
</dbReference>
<keyword evidence="2 3" id="KW-0694">RNA-binding</keyword>
<keyword evidence="6" id="KW-1185">Reference proteome</keyword>
<dbReference type="GO" id="GO:0005829">
    <property type="term" value="C:cytosol"/>
    <property type="evidence" value="ECO:0007669"/>
    <property type="project" value="TreeGrafter"/>
</dbReference>
<dbReference type="GO" id="GO:0003723">
    <property type="term" value="F:RNA binding"/>
    <property type="evidence" value="ECO:0007669"/>
    <property type="project" value="UniProtKB-UniRule"/>
</dbReference>
<dbReference type="PROSITE" id="PS01317">
    <property type="entry name" value="SSRP"/>
    <property type="match status" value="1"/>
</dbReference>
<accession>A0AAE3G6N3</accession>
<dbReference type="Pfam" id="PF01668">
    <property type="entry name" value="SmpB"/>
    <property type="match status" value="1"/>
</dbReference>
<dbReference type="InterPro" id="IPR023620">
    <property type="entry name" value="SmpB"/>
</dbReference>
<comment type="caution">
    <text evidence="5">The sequence shown here is derived from an EMBL/GenBank/DDBJ whole genome shotgun (WGS) entry which is preliminary data.</text>
</comment>
<evidence type="ECO:0000256" key="1">
    <source>
        <dbReference type="ARBA" id="ARBA00022490"/>
    </source>
</evidence>
<organism evidence="5 6">
    <name type="scientific">Natronocella acetinitrilica</name>
    <dbReference type="NCBI Taxonomy" id="414046"/>
    <lineage>
        <taxon>Bacteria</taxon>
        <taxon>Pseudomonadati</taxon>
        <taxon>Pseudomonadota</taxon>
        <taxon>Gammaproteobacteria</taxon>
        <taxon>Chromatiales</taxon>
        <taxon>Ectothiorhodospiraceae</taxon>
        <taxon>Natronocella</taxon>
    </lineage>
</organism>
<feature type="region of interest" description="Disordered" evidence="4">
    <location>
        <begin position="136"/>
        <end position="158"/>
    </location>
</feature>
<keyword evidence="1 3" id="KW-0963">Cytoplasm</keyword>
<dbReference type="PANTHER" id="PTHR30308:SF2">
    <property type="entry name" value="SSRA-BINDING PROTEIN"/>
    <property type="match status" value="1"/>
</dbReference>
<comment type="similarity">
    <text evidence="3">Belongs to the SmpB family.</text>
</comment>
<dbReference type="GO" id="GO:0070930">
    <property type="term" value="P:trans-translation-dependent protein tagging"/>
    <property type="evidence" value="ECO:0007669"/>
    <property type="project" value="TreeGrafter"/>
</dbReference>
<evidence type="ECO:0000256" key="2">
    <source>
        <dbReference type="ARBA" id="ARBA00022884"/>
    </source>
</evidence>
<dbReference type="InterPro" id="IPR020081">
    <property type="entry name" value="SsrA-bd_prot_CS"/>
</dbReference>
<dbReference type="CDD" id="cd09294">
    <property type="entry name" value="SmpB"/>
    <property type="match status" value="1"/>
</dbReference>
<sequence>MSKKKPKIADNVIAVNKKARFEYAIEDTLEAGLVLEGWEVKSLRSGRLNLQEGYVLLKGGEAYLFGAGIPPLPSASTHVQAEPIRTRKLLLHGKEIARLLGAVQRDGYSVVPLQMHWKRGRAKVLIGIGKGKKKFDKREDKKQQDWQRQKERLLKHNV</sequence>
<evidence type="ECO:0000256" key="3">
    <source>
        <dbReference type="HAMAP-Rule" id="MF_00023"/>
    </source>
</evidence>
<dbReference type="NCBIfam" id="NF003843">
    <property type="entry name" value="PRK05422.1"/>
    <property type="match status" value="1"/>
</dbReference>
<dbReference type="NCBIfam" id="TIGR00086">
    <property type="entry name" value="smpB"/>
    <property type="match status" value="1"/>
</dbReference>
<evidence type="ECO:0000313" key="5">
    <source>
        <dbReference type="EMBL" id="MCP1676019.1"/>
    </source>
</evidence>